<dbReference type="EMBL" id="GG662632">
    <property type="protein sequence ID" value="EAS00012.2"/>
    <property type="molecule type" value="Genomic_DNA"/>
</dbReference>
<protein>
    <submittedName>
        <fullName evidence="2">Uncharacterized protein</fullName>
    </submittedName>
</protein>
<evidence type="ECO:0000313" key="2">
    <source>
        <dbReference type="EMBL" id="EAS00012.2"/>
    </source>
</evidence>
<proteinExistence type="predicted"/>
<organism evidence="2 3">
    <name type="scientific">Tetrahymena thermophila (strain SB210)</name>
    <dbReference type="NCBI Taxonomy" id="312017"/>
    <lineage>
        <taxon>Eukaryota</taxon>
        <taxon>Sar</taxon>
        <taxon>Alveolata</taxon>
        <taxon>Ciliophora</taxon>
        <taxon>Intramacronucleata</taxon>
        <taxon>Oligohymenophorea</taxon>
        <taxon>Hymenostomatida</taxon>
        <taxon>Tetrahymenina</taxon>
        <taxon>Tetrahymenidae</taxon>
        <taxon>Tetrahymena</taxon>
    </lineage>
</organism>
<dbReference type="InParanoid" id="Q23TW9"/>
<dbReference type="HOGENOM" id="CLU_968003_0_0_1"/>
<gene>
    <name evidence="2" type="ORF">TTHERM_00962180</name>
</gene>
<dbReference type="AlphaFoldDB" id="Q23TW9"/>
<reference evidence="3" key="1">
    <citation type="journal article" date="2006" name="PLoS Biol.">
        <title>Macronuclear genome sequence of the ciliate Tetrahymena thermophila, a model eukaryote.</title>
        <authorList>
            <person name="Eisen J.A."/>
            <person name="Coyne R.S."/>
            <person name="Wu M."/>
            <person name="Wu D."/>
            <person name="Thiagarajan M."/>
            <person name="Wortman J.R."/>
            <person name="Badger J.H."/>
            <person name="Ren Q."/>
            <person name="Amedeo P."/>
            <person name="Jones K.M."/>
            <person name="Tallon L.J."/>
            <person name="Delcher A.L."/>
            <person name="Salzberg S.L."/>
            <person name="Silva J.C."/>
            <person name="Haas B.J."/>
            <person name="Majoros W.H."/>
            <person name="Farzad M."/>
            <person name="Carlton J.M."/>
            <person name="Smith R.K. Jr."/>
            <person name="Garg J."/>
            <person name="Pearlman R.E."/>
            <person name="Karrer K.M."/>
            <person name="Sun L."/>
            <person name="Manning G."/>
            <person name="Elde N.C."/>
            <person name="Turkewitz A.P."/>
            <person name="Asai D.J."/>
            <person name="Wilkes D.E."/>
            <person name="Wang Y."/>
            <person name="Cai H."/>
            <person name="Collins K."/>
            <person name="Stewart B.A."/>
            <person name="Lee S.R."/>
            <person name="Wilamowska K."/>
            <person name="Weinberg Z."/>
            <person name="Ruzzo W.L."/>
            <person name="Wloga D."/>
            <person name="Gaertig J."/>
            <person name="Frankel J."/>
            <person name="Tsao C.-C."/>
            <person name="Gorovsky M.A."/>
            <person name="Keeling P.J."/>
            <person name="Waller R.F."/>
            <person name="Patron N.J."/>
            <person name="Cherry J.M."/>
            <person name="Stover N.A."/>
            <person name="Krieger C.J."/>
            <person name="del Toro C."/>
            <person name="Ryder H.F."/>
            <person name="Williamson S.C."/>
            <person name="Barbeau R.A."/>
            <person name="Hamilton E.P."/>
            <person name="Orias E."/>
        </authorList>
    </citation>
    <scope>NUCLEOTIDE SEQUENCE [LARGE SCALE GENOMIC DNA]</scope>
    <source>
        <strain evidence="3">SB210</strain>
    </source>
</reference>
<evidence type="ECO:0000256" key="1">
    <source>
        <dbReference type="SAM" id="Coils"/>
    </source>
</evidence>
<dbReference type="KEGG" id="tet:TTHERM_00962180"/>
<dbReference type="Proteomes" id="UP000009168">
    <property type="component" value="Unassembled WGS sequence"/>
</dbReference>
<keyword evidence="1" id="KW-0175">Coiled coil</keyword>
<feature type="coiled-coil region" evidence="1">
    <location>
        <begin position="126"/>
        <end position="153"/>
    </location>
</feature>
<keyword evidence="3" id="KW-1185">Reference proteome</keyword>
<dbReference type="RefSeq" id="XP_001020257.2">
    <property type="nucleotide sequence ID" value="XM_001020257.2"/>
</dbReference>
<name>Q23TW9_TETTS</name>
<evidence type="ECO:0000313" key="3">
    <source>
        <dbReference type="Proteomes" id="UP000009168"/>
    </source>
</evidence>
<dbReference type="GeneID" id="7828981"/>
<accession>Q23TW9</accession>
<sequence length="246" mass="29120">MRNSPMANDLEFYTKRLRTEAARQQSDSYQAFVPVQVFEEIVIQISRRLDSFEQRLYQLENSNMYNDDILKLIREEYKQFSGIYKTSVSDLKSDIEIHSKYIKQLEKALNDNTTFLNDLSSTIATKEELNKTNRVTNDQIDALNNELQNFINSANKNNQFMVLKTKEMELQFENLKINNINSQTNSYDLKENYIASNQTMQKYVNELREEQTIIVQKIQKSVEREMEWIKSNLVKVIDLVIQQKEI</sequence>